<dbReference type="OrthoDB" id="785439at2759"/>
<feature type="region of interest" description="Disordered" evidence="1">
    <location>
        <begin position="246"/>
        <end position="274"/>
    </location>
</feature>
<name>A0A6P6WU75_COFAR</name>
<reference evidence="3" key="2">
    <citation type="submission" date="2025-08" db="UniProtKB">
        <authorList>
            <consortium name="RefSeq"/>
        </authorList>
    </citation>
    <scope>IDENTIFICATION</scope>
    <source>
        <tissue evidence="3">Leaves</tissue>
    </source>
</reference>
<reference evidence="2" key="1">
    <citation type="journal article" date="2025" name="Foods">
        <title>Unveiling the Microbial Signatures of Arabica Coffee Cherries: Insights into Ripeness Specific Diversity, Functional Traits, and Implications for Quality and Safety.</title>
        <authorList>
            <consortium name="RefSeq"/>
            <person name="Tenea G.N."/>
            <person name="Cifuentes V."/>
            <person name="Reyes P."/>
            <person name="Cevallos-Vallejos M."/>
        </authorList>
    </citation>
    <scope>NUCLEOTIDE SEQUENCE [LARGE SCALE GENOMIC DNA]</scope>
</reference>
<keyword evidence="2" id="KW-1185">Reference proteome</keyword>
<dbReference type="PANTHER" id="PTHR35719:SF2">
    <property type="entry name" value="ABC TRANSMEMBRANE TYPE-1 DOMAIN-CONTAINING PROTEIN"/>
    <property type="match status" value="1"/>
</dbReference>
<feature type="compositionally biased region" description="Basic and acidic residues" evidence="1">
    <location>
        <begin position="189"/>
        <end position="199"/>
    </location>
</feature>
<proteinExistence type="predicted"/>
<dbReference type="AlphaFoldDB" id="A0A6P6WU75"/>
<gene>
    <name evidence="3" type="primary">LOC113735445</name>
</gene>
<dbReference type="Proteomes" id="UP001652660">
    <property type="component" value="Chromosome 3c"/>
</dbReference>
<feature type="compositionally biased region" description="Basic and acidic residues" evidence="1">
    <location>
        <begin position="217"/>
        <end position="226"/>
    </location>
</feature>
<organism evidence="2 3">
    <name type="scientific">Coffea arabica</name>
    <name type="common">Arabian coffee</name>
    <dbReference type="NCBI Taxonomy" id="13443"/>
    <lineage>
        <taxon>Eukaryota</taxon>
        <taxon>Viridiplantae</taxon>
        <taxon>Streptophyta</taxon>
        <taxon>Embryophyta</taxon>
        <taxon>Tracheophyta</taxon>
        <taxon>Spermatophyta</taxon>
        <taxon>Magnoliopsida</taxon>
        <taxon>eudicotyledons</taxon>
        <taxon>Gunneridae</taxon>
        <taxon>Pentapetalae</taxon>
        <taxon>asterids</taxon>
        <taxon>lamiids</taxon>
        <taxon>Gentianales</taxon>
        <taxon>Rubiaceae</taxon>
        <taxon>Ixoroideae</taxon>
        <taxon>Gardenieae complex</taxon>
        <taxon>Bertiereae - Coffeeae clade</taxon>
        <taxon>Coffeeae</taxon>
        <taxon>Coffea</taxon>
    </lineage>
</organism>
<accession>A0A6P6WU75</accession>
<dbReference type="RefSeq" id="XP_027118251.2">
    <property type="nucleotide sequence ID" value="XM_027262450.2"/>
</dbReference>
<feature type="compositionally biased region" description="Basic residues" evidence="1">
    <location>
        <begin position="169"/>
        <end position="183"/>
    </location>
</feature>
<evidence type="ECO:0000256" key="1">
    <source>
        <dbReference type="SAM" id="MobiDB-lite"/>
    </source>
</evidence>
<dbReference type="GeneID" id="113735445"/>
<protein>
    <submittedName>
        <fullName evidence="3">Uncharacterized protein</fullName>
    </submittedName>
</protein>
<feature type="compositionally biased region" description="Low complexity" evidence="1">
    <location>
        <begin position="246"/>
        <end position="262"/>
    </location>
</feature>
<feature type="region of interest" description="Disordered" evidence="1">
    <location>
        <begin position="165"/>
        <end position="232"/>
    </location>
</feature>
<dbReference type="PANTHER" id="PTHR35719">
    <property type="entry name" value="OS01G0680600 PROTEIN"/>
    <property type="match status" value="1"/>
</dbReference>
<evidence type="ECO:0000313" key="2">
    <source>
        <dbReference type="Proteomes" id="UP001652660"/>
    </source>
</evidence>
<evidence type="ECO:0000313" key="3">
    <source>
        <dbReference type="RefSeq" id="XP_027118251.2"/>
    </source>
</evidence>
<sequence length="296" mass="33273">MKTTNTCGLHLQPCHSPSPPLLILHHHYHRQQPPGSWQPPLQLTSTATTTIPYNHNLLLQPVLQICRCRRWDSNAESFRTRNFNHNFDEEEDDDDTGNDDIVEQGLGVLEDYIDSIWIIKVFRSFGWALPFILVSILLATGLKAFLMALALPLGQSTFSFAIQKMRGGKDKRPKHKTKTKSRSYPRSSRTVERGKEKRATNPGKKKAKMGYQSWVPGHDDSTDQVEKNAPTFGGWDELDGLSEFDIGSSSSSGQSVGKSKNSPPENGRLSMRTEKSDTPLLLRLLIAVFPFLAKML</sequence>